<sequence>MAPTILFSKLTLTYPLFCVDFFEPPSDNDEPVNVAVAGGGGEGRNGVGNRITIIDVSSPTEAKAVTEVELSKQEDSPMSLCTLPGSEGGLVAGINSGEEIVKSTGGKGNLHFRVFKQQIGEEEMKEVERKTVFSTDVLKEGDMYQRLCRGKGGIVVIGSGGGKKAENEMVVVKEGEKGWEVKGRLRPEEGKEMVDLDVDVELEGEEWTLGWCLPQGVYIADSKDVKPTGPTESQKAIFTLTPGSGAFRSLRFITHPEIGETTQKTRLIAAIVNLPARSGAQLLILSSPNTPAKSTVLARRNLHRNTKAATSMALVSLPPTTTSRGQPQAQSLVAISGADMSVEILVLDYPLTQNIQEGEIKIRTLKTFYNVHPFQITKVAWSQPVRTATAAWELKLATVSMGQTVVTYTIPLVPVVTNLGIEGAEGVGQGVGSSTAELFGPSKPPSPSPEKRGNNKNKKKSATTSSSPPTPSSSEGFHQGMYVLPPPGTRRAAIYSVTVSLGLVVVLAILLQLIFIYKGGLVVGPVGVDALSQMRYLGEERDEYGGKEEEMIGRCVYLCFLFSARGLELGKCLALVIIGFGCDIGFGVFTSTCL</sequence>
<dbReference type="PANTHER" id="PTHR23284:SF0">
    <property type="entry name" value="PROLACTIN REGULATORY ELEMENT-BINDING PROTEIN"/>
    <property type="match status" value="1"/>
</dbReference>
<feature type="signal peptide" evidence="12">
    <location>
        <begin position="1"/>
        <end position="18"/>
    </location>
</feature>
<dbReference type="STRING" id="1051890.A0A3N4LV53"/>
<dbReference type="InterPro" id="IPR045260">
    <property type="entry name" value="Sec12-like"/>
</dbReference>
<dbReference type="GO" id="GO:0006888">
    <property type="term" value="P:endoplasmic reticulum to Golgi vesicle-mediated transport"/>
    <property type="evidence" value="ECO:0007669"/>
    <property type="project" value="UniProtKB-UniRule"/>
</dbReference>
<evidence type="ECO:0000256" key="5">
    <source>
        <dbReference type="ARBA" id="ARBA00022824"/>
    </source>
</evidence>
<dbReference type="Gene3D" id="2.130.10.10">
    <property type="entry name" value="YVTN repeat-like/Quinoprotein amine dehydrogenase"/>
    <property type="match status" value="1"/>
</dbReference>
<dbReference type="OrthoDB" id="2013972at2759"/>
<dbReference type="InterPro" id="IPR015943">
    <property type="entry name" value="WD40/YVTN_repeat-like_dom_sf"/>
</dbReference>
<keyword evidence="2 10" id="KW-0853">WD repeat</keyword>
<comment type="subcellular location">
    <subcellularLocation>
        <location evidence="10">Endoplasmic reticulum membrane</location>
        <topology evidence="10">Single-pass type II membrane protein</topology>
    </subcellularLocation>
    <subcellularLocation>
        <location evidence="10">Golgi apparatus membrane</location>
        <topology evidence="10">Single-pass type II membrane protein</topology>
    </subcellularLocation>
</comment>
<reference evidence="13 14" key="1">
    <citation type="journal article" date="2018" name="Nat. Ecol. Evol.">
        <title>Pezizomycetes genomes reveal the molecular basis of ectomycorrhizal truffle lifestyle.</title>
        <authorList>
            <person name="Murat C."/>
            <person name="Payen T."/>
            <person name="Noel B."/>
            <person name="Kuo A."/>
            <person name="Morin E."/>
            <person name="Chen J."/>
            <person name="Kohler A."/>
            <person name="Krizsan K."/>
            <person name="Balestrini R."/>
            <person name="Da Silva C."/>
            <person name="Montanini B."/>
            <person name="Hainaut M."/>
            <person name="Levati E."/>
            <person name="Barry K.W."/>
            <person name="Belfiori B."/>
            <person name="Cichocki N."/>
            <person name="Clum A."/>
            <person name="Dockter R.B."/>
            <person name="Fauchery L."/>
            <person name="Guy J."/>
            <person name="Iotti M."/>
            <person name="Le Tacon F."/>
            <person name="Lindquist E.A."/>
            <person name="Lipzen A."/>
            <person name="Malagnac F."/>
            <person name="Mello A."/>
            <person name="Molinier V."/>
            <person name="Miyauchi S."/>
            <person name="Poulain J."/>
            <person name="Riccioni C."/>
            <person name="Rubini A."/>
            <person name="Sitrit Y."/>
            <person name="Splivallo R."/>
            <person name="Traeger S."/>
            <person name="Wang M."/>
            <person name="Zifcakova L."/>
            <person name="Wipf D."/>
            <person name="Zambonelli A."/>
            <person name="Paolocci F."/>
            <person name="Nowrousian M."/>
            <person name="Ottonello S."/>
            <person name="Baldrian P."/>
            <person name="Spatafora J.W."/>
            <person name="Henrissat B."/>
            <person name="Nagy L.G."/>
            <person name="Aury J.M."/>
            <person name="Wincker P."/>
            <person name="Grigoriev I.V."/>
            <person name="Bonfante P."/>
            <person name="Martin F.M."/>
        </authorList>
    </citation>
    <scope>NUCLEOTIDE SEQUENCE [LARGE SCALE GENOMIC DNA]</scope>
    <source>
        <strain evidence="13 14">ATCC MYA-4762</strain>
    </source>
</reference>
<evidence type="ECO:0000256" key="2">
    <source>
        <dbReference type="ARBA" id="ARBA00022574"/>
    </source>
</evidence>
<feature type="transmembrane region" description="Helical" evidence="10">
    <location>
        <begin position="493"/>
        <end position="517"/>
    </location>
</feature>
<dbReference type="GO" id="GO:0005789">
    <property type="term" value="C:endoplasmic reticulum membrane"/>
    <property type="evidence" value="ECO:0007669"/>
    <property type="project" value="UniProtKB-SubCell"/>
</dbReference>
<proteinExistence type="inferred from homology"/>
<name>A0A3N4LV53_9PEZI</name>
<evidence type="ECO:0000313" key="13">
    <source>
        <dbReference type="EMBL" id="RPB26757.1"/>
    </source>
</evidence>
<dbReference type="Proteomes" id="UP000267821">
    <property type="component" value="Unassembled WGS sequence"/>
</dbReference>
<dbReference type="EMBL" id="ML121533">
    <property type="protein sequence ID" value="RPB26757.1"/>
    <property type="molecule type" value="Genomic_DNA"/>
</dbReference>
<protein>
    <recommendedName>
        <fullName evidence="10">Guanine nucleotide-exchange factor SEC12</fullName>
    </recommendedName>
</protein>
<keyword evidence="9 10" id="KW-0472">Membrane</keyword>
<dbReference type="PANTHER" id="PTHR23284">
    <property type="entry name" value="PROLACTIN REGULATORY ELEMENT BINDING PROTEIN"/>
    <property type="match status" value="1"/>
</dbReference>
<feature type="chain" id="PRO_5018256399" description="Guanine nucleotide-exchange factor SEC12" evidence="12">
    <location>
        <begin position="19"/>
        <end position="594"/>
    </location>
</feature>
<keyword evidence="14" id="KW-1185">Reference proteome</keyword>
<keyword evidence="3 10" id="KW-0812">Transmembrane</keyword>
<evidence type="ECO:0000256" key="7">
    <source>
        <dbReference type="ARBA" id="ARBA00022927"/>
    </source>
</evidence>
<evidence type="ECO:0000313" key="14">
    <source>
        <dbReference type="Proteomes" id="UP000267821"/>
    </source>
</evidence>
<keyword evidence="7 10" id="KW-0653">Protein transport</keyword>
<keyword evidence="1 10" id="KW-0813">Transport</keyword>
<evidence type="ECO:0000256" key="9">
    <source>
        <dbReference type="ARBA" id="ARBA00023136"/>
    </source>
</evidence>
<comment type="similarity">
    <text evidence="10">Belongs to the WD repeat SEC12 family.</text>
</comment>
<keyword evidence="12" id="KW-0732">Signal</keyword>
<evidence type="ECO:0000256" key="11">
    <source>
        <dbReference type="SAM" id="MobiDB-lite"/>
    </source>
</evidence>
<dbReference type="GO" id="GO:0015031">
    <property type="term" value="P:protein transport"/>
    <property type="evidence" value="ECO:0007669"/>
    <property type="project" value="UniProtKB-KW"/>
</dbReference>
<dbReference type="GO" id="GO:0003400">
    <property type="term" value="P:regulation of COPII vesicle coating"/>
    <property type="evidence" value="ECO:0007669"/>
    <property type="project" value="UniProtKB-UniRule"/>
</dbReference>
<evidence type="ECO:0000256" key="4">
    <source>
        <dbReference type="ARBA" id="ARBA00022737"/>
    </source>
</evidence>
<comment type="function">
    <text evidence="10">Guanine nucleotide-exchange factor (GEF) required for the formation or budding of transport vesicles from the ER.</text>
</comment>
<gene>
    <name evidence="13" type="ORF">L211DRAFT_651322</name>
</gene>
<keyword evidence="6" id="KW-0931">ER-Golgi transport</keyword>
<dbReference type="GO" id="GO:0005085">
    <property type="term" value="F:guanyl-nucleotide exchange factor activity"/>
    <property type="evidence" value="ECO:0007669"/>
    <property type="project" value="InterPro"/>
</dbReference>
<evidence type="ECO:0000256" key="6">
    <source>
        <dbReference type="ARBA" id="ARBA00022892"/>
    </source>
</evidence>
<keyword evidence="4 10" id="KW-0677">Repeat</keyword>
<accession>A0A3N4LV53</accession>
<feature type="region of interest" description="Disordered" evidence="11">
    <location>
        <begin position="432"/>
        <end position="481"/>
    </location>
</feature>
<dbReference type="AlphaFoldDB" id="A0A3N4LV53"/>
<evidence type="ECO:0000256" key="3">
    <source>
        <dbReference type="ARBA" id="ARBA00022692"/>
    </source>
</evidence>
<evidence type="ECO:0000256" key="8">
    <source>
        <dbReference type="ARBA" id="ARBA00022989"/>
    </source>
</evidence>
<organism evidence="13 14">
    <name type="scientific">Terfezia boudieri ATCC MYA-4762</name>
    <dbReference type="NCBI Taxonomy" id="1051890"/>
    <lineage>
        <taxon>Eukaryota</taxon>
        <taxon>Fungi</taxon>
        <taxon>Dikarya</taxon>
        <taxon>Ascomycota</taxon>
        <taxon>Pezizomycotina</taxon>
        <taxon>Pezizomycetes</taxon>
        <taxon>Pezizales</taxon>
        <taxon>Pezizaceae</taxon>
        <taxon>Terfezia</taxon>
    </lineage>
</organism>
<evidence type="ECO:0000256" key="1">
    <source>
        <dbReference type="ARBA" id="ARBA00022448"/>
    </source>
</evidence>
<dbReference type="InParanoid" id="A0A3N4LV53"/>
<evidence type="ECO:0000256" key="12">
    <source>
        <dbReference type="SAM" id="SignalP"/>
    </source>
</evidence>
<dbReference type="GO" id="GO:0000139">
    <property type="term" value="C:Golgi membrane"/>
    <property type="evidence" value="ECO:0007669"/>
    <property type="project" value="UniProtKB-SubCell"/>
</dbReference>
<keyword evidence="8 10" id="KW-1133">Transmembrane helix</keyword>
<evidence type="ECO:0000256" key="10">
    <source>
        <dbReference type="RuleBase" id="RU369019"/>
    </source>
</evidence>
<keyword evidence="5 10" id="KW-0256">Endoplasmic reticulum</keyword>